<dbReference type="PANTHER" id="PTHR43466:SF1">
    <property type="entry name" value="2-OXO-4-HYDROXY-4-CARBOXY-5-UREIDOIMIDAZOLINE DECARBOXYLASE-RELATED"/>
    <property type="match status" value="1"/>
</dbReference>
<dbReference type="InterPro" id="IPR036778">
    <property type="entry name" value="OHCU_decarboxylase_sf"/>
</dbReference>
<dbReference type="UniPathway" id="UPA00394">
    <property type="reaction ID" value="UER00652"/>
</dbReference>
<dbReference type="GO" id="GO:0006144">
    <property type="term" value="P:purine nucleobase metabolic process"/>
    <property type="evidence" value="ECO:0007669"/>
    <property type="project" value="UniProtKB-KW"/>
</dbReference>
<keyword evidence="4" id="KW-0659">Purine metabolism</keyword>
<gene>
    <name evidence="8" type="ordered locus">Fraau_3035</name>
</gene>
<dbReference type="Proteomes" id="UP000005234">
    <property type="component" value="Chromosome"/>
</dbReference>
<dbReference type="GO" id="GO:0051997">
    <property type="term" value="F:2-oxo-4-hydroxy-4-carboxy-5-ureidoimidazoline decarboxylase activity"/>
    <property type="evidence" value="ECO:0007669"/>
    <property type="project" value="UniProtKB-EC"/>
</dbReference>
<reference evidence="8" key="1">
    <citation type="submission" date="2012-02" db="EMBL/GenBank/DDBJ databases">
        <title>The complete genome of Frateuria aurantia DSM 6220.</title>
        <authorList>
            <consortium name="US DOE Joint Genome Institute (JGI-PGF)"/>
            <person name="Lucas S."/>
            <person name="Copeland A."/>
            <person name="Lapidus A."/>
            <person name="Glavina del Rio T."/>
            <person name="Dalin E."/>
            <person name="Tice H."/>
            <person name="Bruce D."/>
            <person name="Goodwin L."/>
            <person name="Pitluck S."/>
            <person name="Peters L."/>
            <person name="Ovchinnikova G."/>
            <person name="Teshima H."/>
            <person name="Kyrpides N."/>
            <person name="Mavromatis K."/>
            <person name="Ivanova N."/>
            <person name="Brettin T."/>
            <person name="Detter J.C."/>
            <person name="Han C."/>
            <person name="Larimer F."/>
            <person name="Land M."/>
            <person name="Hauser L."/>
            <person name="Markowitz V."/>
            <person name="Cheng J.-F."/>
            <person name="Hugenholtz P."/>
            <person name="Woyke T."/>
            <person name="Wu D."/>
            <person name="Brambilla E."/>
            <person name="Klenk H.-P."/>
            <person name="Eisen J.A."/>
        </authorList>
    </citation>
    <scope>NUCLEOTIDE SEQUENCE</scope>
    <source>
        <strain evidence="8">DSM 6220</strain>
    </source>
</reference>
<sequence length="170" mass="18338">MSLSIAALNQLDDEAFITALGGIFEHSPWVPAAVLEQRPFASRAALETAMAAVVEHAPHEDRLALICAHPVLGGEAAVEGRLGTASTQEQHAAGLDHCTPEEFAELAALNGRYLERFGFPFVLAVRGHDPASVIAELQRRLAQDKASEVVENLRQIERIASLRLQALISD</sequence>
<dbReference type="PANTHER" id="PTHR43466">
    <property type="entry name" value="2-OXO-4-HYDROXY-4-CARBOXY-5-UREIDOIMIDAZOLINE DECARBOXYLASE-RELATED"/>
    <property type="match status" value="1"/>
</dbReference>
<keyword evidence="9" id="KW-1185">Reference proteome</keyword>
<dbReference type="eggNOG" id="COG3195">
    <property type="taxonomic scope" value="Bacteria"/>
</dbReference>
<comment type="catalytic activity">
    <reaction evidence="1">
        <text>5-hydroxy-2-oxo-4-ureido-2,5-dihydro-1H-imidazole-5-carboxylate + H(+) = (S)-allantoin + CO2</text>
        <dbReference type="Rhea" id="RHEA:26301"/>
        <dbReference type="ChEBI" id="CHEBI:15378"/>
        <dbReference type="ChEBI" id="CHEBI:15678"/>
        <dbReference type="ChEBI" id="CHEBI:16526"/>
        <dbReference type="ChEBI" id="CHEBI:58639"/>
        <dbReference type="EC" id="4.1.1.97"/>
    </reaction>
</comment>
<dbReference type="Pfam" id="PF09349">
    <property type="entry name" value="OHCU_decarbox"/>
    <property type="match status" value="1"/>
</dbReference>
<feature type="domain" description="Oxo-4-hydroxy-4-carboxy-5-ureidoimidazoline decarboxylase" evidence="7">
    <location>
        <begin position="9"/>
        <end position="165"/>
    </location>
</feature>
<dbReference type="GO" id="GO:0000255">
    <property type="term" value="P:allantoin metabolic process"/>
    <property type="evidence" value="ECO:0007669"/>
    <property type="project" value="InterPro"/>
</dbReference>
<comment type="pathway">
    <text evidence="2">Purine metabolism; urate degradation; (S)-allantoin from urate: step 3/3.</text>
</comment>
<evidence type="ECO:0000256" key="6">
    <source>
        <dbReference type="ARBA" id="ARBA00023239"/>
    </source>
</evidence>
<evidence type="ECO:0000313" key="8">
    <source>
        <dbReference type="EMBL" id="AFC87363.1"/>
    </source>
</evidence>
<keyword evidence="5" id="KW-0210">Decarboxylase</keyword>
<dbReference type="KEGG" id="fau:Fraau_3035"/>
<dbReference type="Gene3D" id="1.10.3330.10">
    <property type="entry name" value="Oxo-4-hydroxy-4-carboxy-5-ureidoimidazoline decarboxylase"/>
    <property type="match status" value="1"/>
</dbReference>
<dbReference type="HOGENOM" id="CLU_092522_1_1_6"/>
<organism evidence="8 9">
    <name type="scientific">Frateuria aurantia (strain ATCC 33424 / DSM 6220 / KCTC 2777 / LMG 1558 / NBRC 3245 / NCIMB 13370)</name>
    <name type="common">Acetobacter aurantius</name>
    <dbReference type="NCBI Taxonomy" id="767434"/>
    <lineage>
        <taxon>Bacteria</taxon>
        <taxon>Pseudomonadati</taxon>
        <taxon>Pseudomonadota</taxon>
        <taxon>Gammaproteobacteria</taxon>
        <taxon>Lysobacterales</taxon>
        <taxon>Rhodanobacteraceae</taxon>
        <taxon>Frateuria</taxon>
    </lineage>
</organism>
<accession>H8L3J4</accession>
<evidence type="ECO:0000259" key="7">
    <source>
        <dbReference type="Pfam" id="PF09349"/>
    </source>
</evidence>
<dbReference type="STRING" id="767434.Fraau_3035"/>
<dbReference type="OrthoDB" id="9800909at2"/>
<protein>
    <recommendedName>
        <fullName evidence="3">2-oxo-4-hydroxy-4-carboxy-5-ureidoimidazoline decarboxylase</fullName>
        <ecNumber evidence="3">4.1.1.97</ecNumber>
    </recommendedName>
</protein>
<name>H8L3J4_FRAAD</name>
<evidence type="ECO:0000256" key="1">
    <source>
        <dbReference type="ARBA" id="ARBA00001163"/>
    </source>
</evidence>
<dbReference type="GO" id="GO:0019628">
    <property type="term" value="P:urate catabolic process"/>
    <property type="evidence" value="ECO:0007669"/>
    <property type="project" value="UniProtKB-UniPathway"/>
</dbReference>
<dbReference type="EMBL" id="CP003350">
    <property type="protein sequence ID" value="AFC87363.1"/>
    <property type="molecule type" value="Genomic_DNA"/>
</dbReference>
<dbReference type="InterPro" id="IPR018020">
    <property type="entry name" value="OHCU_decarboxylase"/>
</dbReference>
<evidence type="ECO:0000256" key="4">
    <source>
        <dbReference type="ARBA" id="ARBA00022631"/>
    </source>
</evidence>
<proteinExistence type="predicted"/>
<dbReference type="RefSeq" id="WP_014404366.1">
    <property type="nucleotide sequence ID" value="NC_017033.1"/>
</dbReference>
<dbReference type="InterPro" id="IPR017580">
    <property type="entry name" value="OHCU_decarboxylase-1"/>
</dbReference>
<evidence type="ECO:0000256" key="5">
    <source>
        <dbReference type="ARBA" id="ARBA00022793"/>
    </source>
</evidence>
<dbReference type="AlphaFoldDB" id="H8L3J4"/>
<dbReference type="NCBIfam" id="TIGR03164">
    <property type="entry name" value="UHCUDC"/>
    <property type="match status" value="1"/>
</dbReference>
<evidence type="ECO:0000256" key="3">
    <source>
        <dbReference type="ARBA" id="ARBA00012257"/>
    </source>
</evidence>
<evidence type="ECO:0000256" key="2">
    <source>
        <dbReference type="ARBA" id="ARBA00004754"/>
    </source>
</evidence>
<dbReference type="EC" id="4.1.1.97" evidence="3"/>
<evidence type="ECO:0000313" key="9">
    <source>
        <dbReference type="Proteomes" id="UP000005234"/>
    </source>
</evidence>
<dbReference type="SUPFAM" id="SSF158694">
    <property type="entry name" value="UraD-Like"/>
    <property type="match status" value="1"/>
</dbReference>
<keyword evidence="6" id="KW-0456">Lyase</keyword>